<dbReference type="GO" id="GO:0033214">
    <property type="term" value="P:siderophore-iron import into cell"/>
    <property type="evidence" value="ECO:0007669"/>
    <property type="project" value="TreeGrafter"/>
</dbReference>
<feature type="transmembrane region" description="Helical" evidence="8">
    <location>
        <begin position="236"/>
        <end position="260"/>
    </location>
</feature>
<dbReference type="InterPro" id="IPR000522">
    <property type="entry name" value="ABC_transptr_permease_BtuC"/>
</dbReference>
<feature type="transmembrane region" description="Helical" evidence="8">
    <location>
        <begin position="145"/>
        <end position="166"/>
    </location>
</feature>
<dbReference type="GO" id="GO:0022857">
    <property type="term" value="F:transmembrane transporter activity"/>
    <property type="evidence" value="ECO:0007669"/>
    <property type="project" value="InterPro"/>
</dbReference>
<keyword evidence="4" id="KW-1003">Cell membrane</keyword>
<evidence type="ECO:0000313" key="9">
    <source>
        <dbReference type="EMBL" id="EGC81967.1"/>
    </source>
</evidence>
<evidence type="ECO:0000256" key="2">
    <source>
        <dbReference type="ARBA" id="ARBA00007935"/>
    </source>
</evidence>
<feature type="transmembrane region" description="Helical" evidence="8">
    <location>
        <begin position="102"/>
        <end position="133"/>
    </location>
</feature>
<dbReference type="PANTHER" id="PTHR30472">
    <property type="entry name" value="FERRIC ENTEROBACTIN TRANSPORT SYSTEM PERMEASE PROTEIN"/>
    <property type="match status" value="1"/>
</dbReference>
<evidence type="ECO:0000256" key="5">
    <source>
        <dbReference type="ARBA" id="ARBA00022692"/>
    </source>
</evidence>
<dbReference type="Gene3D" id="1.10.3470.10">
    <property type="entry name" value="ABC transporter involved in vitamin B12 uptake, BtuC"/>
    <property type="match status" value="1"/>
</dbReference>
<organism evidence="9 10">
    <name type="scientific">Anaerococcus prevotii ACS-065-V-Col13</name>
    <dbReference type="NCBI Taxonomy" id="879305"/>
    <lineage>
        <taxon>Bacteria</taxon>
        <taxon>Bacillati</taxon>
        <taxon>Bacillota</taxon>
        <taxon>Tissierellia</taxon>
        <taxon>Tissierellales</taxon>
        <taxon>Peptoniphilaceae</taxon>
        <taxon>Anaerococcus</taxon>
    </lineage>
</organism>
<dbReference type="CDD" id="cd06550">
    <property type="entry name" value="TM_ABC_iron-siderophores_like"/>
    <property type="match status" value="1"/>
</dbReference>
<evidence type="ECO:0000256" key="8">
    <source>
        <dbReference type="SAM" id="Phobius"/>
    </source>
</evidence>
<feature type="transmembrane region" description="Helical" evidence="8">
    <location>
        <begin position="58"/>
        <end position="82"/>
    </location>
</feature>
<evidence type="ECO:0000256" key="7">
    <source>
        <dbReference type="ARBA" id="ARBA00023136"/>
    </source>
</evidence>
<proteinExistence type="inferred from homology"/>
<evidence type="ECO:0000313" key="10">
    <source>
        <dbReference type="Proteomes" id="UP000005286"/>
    </source>
</evidence>
<feature type="transmembrane region" description="Helical" evidence="8">
    <location>
        <begin position="272"/>
        <end position="289"/>
    </location>
</feature>
<dbReference type="PATRIC" id="fig|879305.3.peg.1043"/>
<name>F0GW62_9FIRM</name>
<evidence type="ECO:0000256" key="1">
    <source>
        <dbReference type="ARBA" id="ARBA00004651"/>
    </source>
</evidence>
<evidence type="ECO:0000256" key="6">
    <source>
        <dbReference type="ARBA" id="ARBA00022989"/>
    </source>
</evidence>
<keyword evidence="7 8" id="KW-0472">Membrane</keyword>
<keyword evidence="3" id="KW-0813">Transport</keyword>
<accession>F0GW62</accession>
<comment type="caution">
    <text evidence="9">The sequence shown here is derived from an EMBL/GenBank/DDBJ whole genome shotgun (WGS) entry which is preliminary data.</text>
</comment>
<dbReference type="AlphaFoldDB" id="F0GW62"/>
<comment type="subcellular location">
    <subcellularLocation>
        <location evidence="1">Cell membrane</location>
        <topology evidence="1">Multi-pass membrane protein</topology>
    </subcellularLocation>
</comment>
<keyword evidence="6 8" id="KW-1133">Transmembrane helix</keyword>
<keyword evidence="5 8" id="KW-0812">Transmembrane</keyword>
<feature type="transmembrane region" description="Helical" evidence="8">
    <location>
        <begin position="301"/>
        <end position="322"/>
    </location>
</feature>
<evidence type="ECO:0000256" key="4">
    <source>
        <dbReference type="ARBA" id="ARBA00022475"/>
    </source>
</evidence>
<keyword evidence="10" id="KW-1185">Reference proteome</keyword>
<dbReference type="Proteomes" id="UP000005286">
    <property type="component" value="Unassembled WGS sequence"/>
</dbReference>
<sequence>MKAVGLLNMSKNKKISILILISAFVSILDLFIGVGDLKPVDIFSLTDLQRTILFKIRMPEMTTALILGLVLGLAGACMQTILDNPLASPFTLGVSSAAGFGASFFLLLGFSINFIPVGAIGFALIAIIFVYLISRRNFANTSSMILAGIAVKFFFDSLTSLMQYISTDETLSSIVFWLFGSVSNTKPKEIIILLLSFVLSFIIIIKDSHKLTTLRFGEDRARSLGVNVKTLKIKTFIIVSILCSIGVSFAGVIGFIGVIAPHISRKIVGEDQRYYLISSSLVGAILLVISSGLSKLVKPGAILPIGIIASLVGLPLIFIFFFGGKHD</sequence>
<evidence type="ECO:0000256" key="3">
    <source>
        <dbReference type="ARBA" id="ARBA00022448"/>
    </source>
</evidence>
<protein>
    <submittedName>
        <fullName evidence="9">Iron chelate uptake ABC transporter, FeCT family, permease protein</fullName>
    </submittedName>
</protein>
<dbReference type="Pfam" id="PF01032">
    <property type="entry name" value="FecCD"/>
    <property type="match status" value="1"/>
</dbReference>
<feature type="transmembrane region" description="Helical" evidence="8">
    <location>
        <begin position="15"/>
        <end position="37"/>
    </location>
</feature>
<dbReference type="InterPro" id="IPR037294">
    <property type="entry name" value="ABC_BtuC-like"/>
</dbReference>
<feature type="transmembrane region" description="Helical" evidence="8">
    <location>
        <begin position="186"/>
        <end position="205"/>
    </location>
</feature>
<dbReference type="EMBL" id="AEXM01000026">
    <property type="protein sequence ID" value="EGC81967.1"/>
    <property type="molecule type" value="Genomic_DNA"/>
</dbReference>
<dbReference type="eggNOG" id="COG0609">
    <property type="taxonomic scope" value="Bacteria"/>
</dbReference>
<gene>
    <name evidence="9" type="ORF">HMPREF9290_0430</name>
</gene>
<dbReference type="SUPFAM" id="SSF81345">
    <property type="entry name" value="ABC transporter involved in vitamin B12 uptake, BtuC"/>
    <property type="match status" value="1"/>
</dbReference>
<comment type="similarity">
    <text evidence="2">Belongs to the binding-protein-dependent transport system permease family. FecCD subfamily.</text>
</comment>
<reference evidence="9 10" key="1">
    <citation type="submission" date="2011-01" db="EMBL/GenBank/DDBJ databases">
        <authorList>
            <person name="Durkin A.S."/>
            <person name="Madupu R."/>
            <person name="Torralba M."/>
            <person name="Gillis M."/>
            <person name="Methe B."/>
            <person name="Sutton G."/>
            <person name="Nelson K.E."/>
        </authorList>
    </citation>
    <scope>NUCLEOTIDE SEQUENCE [LARGE SCALE GENOMIC DNA]</scope>
    <source>
        <strain evidence="9 10">ACS-065-V-Col13</strain>
    </source>
</reference>
<dbReference type="GO" id="GO:0005886">
    <property type="term" value="C:plasma membrane"/>
    <property type="evidence" value="ECO:0007669"/>
    <property type="project" value="UniProtKB-SubCell"/>
</dbReference>
<dbReference type="STRING" id="879305.HMPREF9290_0430"/>
<dbReference type="PANTHER" id="PTHR30472:SF25">
    <property type="entry name" value="ABC TRANSPORTER PERMEASE PROTEIN MJ0876-RELATED"/>
    <property type="match status" value="1"/>
</dbReference>